<evidence type="ECO:0000256" key="1">
    <source>
        <dbReference type="ARBA" id="ARBA00022801"/>
    </source>
</evidence>
<comment type="function">
    <text evidence="2">Hydrolyzes RNA 2',3'-cyclic phosphodiester to an RNA 2'-phosphomonoester.</text>
</comment>
<dbReference type="EMBL" id="JAQNDO010000001">
    <property type="protein sequence ID" value="MDC0747399.1"/>
    <property type="molecule type" value="Genomic_DNA"/>
</dbReference>
<accession>A0ABT5F196</accession>
<feature type="active site" description="Proton acceptor" evidence="2">
    <location>
        <position position="134"/>
    </location>
</feature>
<protein>
    <recommendedName>
        <fullName evidence="2">RNA 2',3'-cyclic phosphodiesterase</fullName>
        <shortName evidence="2">RNA 2',3'-CPDase</shortName>
        <ecNumber evidence="2">3.1.4.58</ecNumber>
    </recommendedName>
</protein>
<dbReference type="HAMAP" id="MF_01940">
    <property type="entry name" value="RNA_CPDase"/>
    <property type="match status" value="1"/>
</dbReference>
<proteinExistence type="inferred from homology"/>
<keyword evidence="1 2" id="KW-0378">Hydrolase</keyword>
<feature type="short sequence motif" description="HXTX 1" evidence="2">
    <location>
        <begin position="48"/>
        <end position="51"/>
    </location>
</feature>
<organism evidence="3 4">
    <name type="scientific">Polyangium mundeleinium</name>
    <dbReference type="NCBI Taxonomy" id="2995306"/>
    <lineage>
        <taxon>Bacteria</taxon>
        <taxon>Pseudomonadati</taxon>
        <taxon>Myxococcota</taxon>
        <taxon>Polyangia</taxon>
        <taxon>Polyangiales</taxon>
        <taxon>Polyangiaceae</taxon>
        <taxon>Polyangium</taxon>
    </lineage>
</organism>
<dbReference type="PANTHER" id="PTHR35561:SF1">
    <property type="entry name" value="RNA 2',3'-CYCLIC PHOSPHODIESTERASE"/>
    <property type="match status" value="1"/>
</dbReference>
<comment type="similarity">
    <text evidence="2">Belongs to the 2H phosphoesterase superfamily. ThpR family.</text>
</comment>
<evidence type="ECO:0000256" key="2">
    <source>
        <dbReference type="HAMAP-Rule" id="MF_01940"/>
    </source>
</evidence>
<comment type="catalytic activity">
    <reaction evidence="2">
        <text>a 3'-end 2',3'-cyclophospho-ribonucleotide-RNA + H2O = a 3'-end 2'-phospho-ribonucleotide-RNA + H(+)</text>
        <dbReference type="Rhea" id="RHEA:11828"/>
        <dbReference type="Rhea" id="RHEA-COMP:10464"/>
        <dbReference type="Rhea" id="RHEA-COMP:17353"/>
        <dbReference type="ChEBI" id="CHEBI:15377"/>
        <dbReference type="ChEBI" id="CHEBI:15378"/>
        <dbReference type="ChEBI" id="CHEBI:83064"/>
        <dbReference type="ChEBI" id="CHEBI:173113"/>
        <dbReference type="EC" id="3.1.4.58"/>
    </reaction>
</comment>
<dbReference type="EC" id="3.1.4.58" evidence="2"/>
<dbReference type="RefSeq" id="WP_271925844.1">
    <property type="nucleotide sequence ID" value="NZ_JAQNDO010000001.1"/>
</dbReference>
<feature type="active site" description="Proton donor" evidence="2">
    <location>
        <position position="48"/>
    </location>
</feature>
<dbReference type="Pfam" id="PF13563">
    <property type="entry name" value="2_5_RNA_ligase2"/>
    <property type="match status" value="1"/>
</dbReference>
<dbReference type="PANTHER" id="PTHR35561">
    <property type="entry name" value="RNA 2',3'-CYCLIC PHOSPHODIESTERASE"/>
    <property type="match status" value="1"/>
</dbReference>
<sequence>MTDVTQGTRRLFIAVDPGEACHARIATAVDRARTHAPRARWVRTEGIHVTLVFLGAVAEALVPAVVATMEDVAVRHAPFTLRFEGAGCFGGRKPRVLWIPVAGDVPALGLVQKELSEGLTEVGYVPEERLFSPHLTLARAGFGGTDAGLWAAARSLAAESFGEVEVREIVLYESVLSAAGAHYKAVARLLLGGVPAPLH</sequence>
<reference evidence="3 4" key="1">
    <citation type="submission" date="2022-11" db="EMBL/GenBank/DDBJ databases">
        <title>Minimal conservation of predation-associated metabolite biosynthetic gene clusters underscores biosynthetic potential of Myxococcota including descriptions for ten novel species: Archangium lansinium sp. nov., Myxococcus landrumus sp. nov., Nannocystis bai.</title>
        <authorList>
            <person name="Ahearne A."/>
            <person name="Stevens C."/>
            <person name="Dowd S."/>
        </authorList>
    </citation>
    <scope>NUCLEOTIDE SEQUENCE [LARGE SCALE GENOMIC DNA]</scope>
    <source>
        <strain evidence="3 4">RJM3</strain>
    </source>
</reference>
<dbReference type="InterPro" id="IPR009097">
    <property type="entry name" value="Cyclic_Pdiesterase"/>
</dbReference>
<name>A0ABT5F196_9BACT</name>
<evidence type="ECO:0000313" key="3">
    <source>
        <dbReference type="EMBL" id="MDC0747399.1"/>
    </source>
</evidence>
<dbReference type="InterPro" id="IPR004175">
    <property type="entry name" value="RNA_CPDase"/>
</dbReference>
<gene>
    <name evidence="3" type="primary">thpR</name>
    <name evidence="3" type="ORF">POL67_39075</name>
</gene>
<dbReference type="NCBIfam" id="TIGR02258">
    <property type="entry name" value="2_5_ligase"/>
    <property type="match status" value="1"/>
</dbReference>
<keyword evidence="4" id="KW-1185">Reference proteome</keyword>
<dbReference type="SUPFAM" id="SSF55144">
    <property type="entry name" value="LigT-like"/>
    <property type="match status" value="1"/>
</dbReference>
<evidence type="ECO:0000313" key="4">
    <source>
        <dbReference type="Proteomes" id="UP001221411"/>
    </source>
</evidence>
<comment type="caution">
    <text evidence="3">The sequence shown here is derived from an EMBL/GenBank/DDBJ whole genome shotgun (WGS) entry which is preliminary data.</text>
</comment>
<feature type="short sequence motif" description="HXTX 2" evidence="2">
    <location>
        <begin position="134"/>
        <end position="137"/>
    </location>
</feature>
<dbReference type="Proteomes" id="UP001221411">
    <property type="component" value="Unassembled WGS sequence"/>
</dbReference>
<dbReference type="Gene3D" id="3.90.1140.10">
    <property type="entry name" value="Cyclic phosphodiesterase"/>
    <property type="match status" value="1"/>
</dbReference>